<feature type="transmembrane region" description="Helical" evidence="9">
    <location>
        <begin position="315"/>
        <end position="337"/>
    </location>
</feature>
<comment type="subcellular location">
    <subcellularLocation>
        <location evidence="1">Membrane</location>
        <topology evidence="1">Multi-pass membrane protein</topology>
    </subcellularLocation>
</comment>
<feature type="transmembrane region" description="Helical" evidence="9">
    <location>
        <begin position="75"/>
        <end position="102"/>
    </location>
</feature>
<reference evidence="13" key="1">
    <citation type="submission" date="2025-08" db="UniProtKB">
        <authorList>
            <consortium name="RefSeq"/>
        </authorList>
    </citation>
    <scope>IDENTIFICATION</scope>
</reference>
<feature type="region of interest" description="Disordered" evidence="8">
    <location>
        <begin position="13"/>
        <end position="37"/>
    </location>
</feature>
<evidence type="ECO:0000313" key="13">
    <source>
        <dbReference type="RefSeq" id="XP_005721608.1"/>
    </source>
</evidence>
<evidence type="ECO:0000256" key="8">
    <source>
        <dbReference type="SAM" id="MobiDB-lite"/>
    </source>
</evidence>
<dbReference type="Pfam" id="PF00324">
    <property type="entry name" value="AA_permease"/>
    <property type="match status" value="2"/>
</dbReference>
<sequence length="1166" mass="130180">MSEKTPLLHYRLTTSGEPSDGSKRTGVGGGVHPGRSKDRAPQKLGVLFGVVIPTLLSMFSVVVFLRIGFVVGQAGLYHTIAMFLVAYFIITMTVLSICAISTNGALDAGGAYYMISRALGPEFGGSIGIMFFFANICSSALYILGLVEAITSTFGVPEEGAAAAAGHHHMLPSGYWWSLLYGTALLFLCFIVCLSIPRGSLAAVFTTFITYNVLSLLAAWSCDRYLLQRDYSFLGDINILPPMVTVGIYSSALSAAMSNLIGASRVLYALSKDDLFGGVLALARKTSQNGNPWVSVLVSWLLVQMVLFAGKLNTIAGIVTIFFLLVYAAVNLACLALEWASAPNFRPSFRFFTWHTCTLGILGCLVMIFLINAIYAFASIAFMLVLLMLIHYLGPISNWGYISQALIFHQVRKYLLMLDVRKDHVKFWRPQVLLMVANPRSCTGLMTFINDLKKSGLYVLGHIKLGLLDELPSDPLQSRYDSWLCLVDHLKIKAFVNLTLADSVRHGVQNLLFISGFGGMRPNTLVLGFYDDCTPHDHLQGHILLSTGHSFDTVCPTKVPGEQRSPFFPSLRGAEDPKDLQEEEYVSVIADAVKMGKNVTLARCFDQFNRDRVLGSGRKIRGVAGPFIDVWPMNLLQPDSHSYVGICSLFLLQLACVLHDSRAWNQARLRLFLCMEAGYSLQEKEEAKLQGMLRDLRISAQVQMVAWDEVVALHWQRQRERAEQNEEDEREDCNQTYPNNASQLTDEYICAVNDMICRHGVPQPAVRFLYLPHPPADRSRYRAYLHQVDLLSRNLGPTLLVHGVTPVKSGLYVLGHIKLGLLDELPSDPLQSRYDSWLCLVDHLKIKAFVNLTLADSVRHGVQNLLFISGFGGMRPNTLVLGFYDDCTPHDHLQGHILLSTGHSFDTVCPTKVPGEQRSPFFPSLRGAEDPKDLQEEEYVSVIADAVKMGKNVTLARCFDQFNRDRVLGSGRKIRGVAGPFIDVWPMNLLQPDSHSYVGICSLFLLQLACVLHDSRAWNQARLRLFLCMEAGYSLQEKEEAKLQGMLRDLRISAQVQMVAWDEVVALHWQRQRERAEQNEEDEREDCNQTYPNNASQLTDEYICAVNDMICRHGVPQPAVRFLYLPHPPADRSRYRAYLHQVDLLSRNLGPTLLVHGVTPVVTTDI</sequence>
<dbReference type="PANTHER" id="PTHR11827:SF96">
    <property type="entry name" value="SOLUTE CARRIER FAMILY 12 MEMBER 9"/>
    <property type="match status" value="1"/>
</dbReference>
<dbReference type="GO" id="GO:0015379">
    <property type="term" value="F:potassium:chloride symporter activity"/>
    <property type="evidence" value="ECO:0007669"/>
    <property type="project" value="TreeGrafter"/>
</dbReference>
<proteinExistence type="inferred from homology"/>
<dbReference type="GO" id="GO:0006884">
    <property type="term" value="P:cell volume homeostasis"/>
    <property type="evidence" value="ECO:0007669"/>
    <property type="project" value="TreeGrafter"/>
</dbReference>
<dbReference type="GeneID" id="102196296"/>
<feature type="transmembrane region" description="Helical" evidence="9">
    <location>
        <begin position="123"/>
        <end position="144"/>
    </location>
</feature>
<dbReference type="FunFam" id="1.20.1740.10:FF:000013">
    <property type="entry name" value="Solute carrier family 12 member"/>
    <property type="match status" value="1"/>
</dbReference>
<dbReference type="AlphaFoldDB" id="A0A9Y3QU67"/>
<evidence type="ECO:0000256" key="5">
    <source>
        <dbReference type="ARBA" id="ARBA00022692"/>
    </source>
</evidence>
<dbReference type="InterPro" id="IPR018491">
    <property type="entry name" value="SLC12_C"/>
</dbReference>
<evidence type="ECO:0000256" key="3">
    <source>
        <dbReference type="ARBA" id="ARBA00019359"/>
    </source>
</evidence>
<evidence type="ECO:0000256" key="4">
    <source>
        <dbReference type="ARBA" id="ARBA00022448"/>
    </source>
</evidence>
<evidence type="ECO:0000256" key="2">
    <source>
        <dbReference type="ARBA" id="ARBA00010593"/>
    </source>
</evidence>
<organism evidence="12 13">
    <name type="scientific">Pundamilia nyererei</name>
    <dbReference type="NCBI Taxonomy" id="303518"/>
    <lineage>
        <taxon>Eukaryota</taxon>
        <taxon>Metazoa</taxon>
        <taxon>Chordata</taxon>
        <taxon>Craniata</taxon>
        <taxon>Vertebrata</taxon>
        <taxon>Euteleostomi</taxon>
        <taxon>Actinopterygii</taxon>
        <taxon>Neopterygii</taxon>
        <taxon>Teleostei</taxon>
        <taxon>Neoteleostei</taxon>
        <taxon>Acanthomorphata</taxon>
        <taxon>Ovalentaria</taxon>
        <taxon>Cichlomorphae</taxon>
        <taxon>Cichliformes</taxon>
        <taxon>Cichlidae</taxon>
        <taxon>African cichlids</taxon>
        <taxon>Pseudocrenilabrinae</taxon>
        <taxon>Haplochromini</taxon>
        <taxon>Pundamilia</taxon>
    </lineage>
</organism>
<dbReference type="RefSeq" id="XP_005721608.1">
    <property type="nucleotide sequence ID" value="XM_005721551.1"/>
</dbReference>
<keyword evidence="7 9" id="KW-0472">Membrane</keyword>
<comment type="similarity">
    <text evidence="2">Belongs to the SLC12A transporter family.</text>
</comment>
<dbReference type="Pfam" id="PF03522">
    <property type="entry name" value="SLC12"/>
    <property type="match status" value="2"/>
</dbReference>
<dbReference type="Proteomes" id="UP000695023">
    <property type="component" value="Unplaced"/>
</dbReference>
<feature type="transmembrane region" description="Helical" evidence="9">
    <location>
        <begin position="240"/>
        <end position="262"/>
    </location>
</feature>
<keyword evidence="4" id="KW-0813">Transport</keyword>
<keyword evidence="6 9" id="KW-1133">Transmembrane helix</keyword>
<feature type="domain" description="SLC12A transporter C-terminal" evidence="11">
    <location>
        <begin position="809"/>
        <end position="887"/>
    </location>
</feature>
<feature type="transmembrane region" description="Helical" evidence="9">
    <location>
        <begin position="349"/>
        <end position="368"/>
    </location>
</feature>
<feature type="transmembrane region" description="Helical" evidence="9">
    <location>
        <begin position="175"/>
        <end position="194"/>
    </location>
</feature>
<evidence type="ECO:0000259" key="11">
    <source>
        <dbReference type="Pfam" id="PF03522"/>
    </source>
</evidence>
<evidence type="ECO:0000313" key="12">
    <source>
        <dbReference type="Proteomes" id="UP000695023"/>
    </source>
</evidence>
<feature type="transmembrane region" description="Helical" evidence="9">
    <location>
        <begin position="201"/>
        <end position="220"/>
    </location>
</feature>
<dbReference type="GO" id="GO:0016020">
    <property type="term" value="C:membrane"/>
    <property type="evidence" value="ECO:0007669"/>
    <property type="project" value="UniProtKB-SubCell"/>
</dbReference>
<keyword evidence="12" id="KW-1185">Reference proteome</keyword>
<feature type="domain" description="SLC12A transporter C-terminal" evidence="11">
    <location>
        <begin position="453"/>
        <end position="533"/>
    </location>
</feature>
<dbReference type="InterPro" id="IPR004842">
    <property type="entry name" value="SLC12A_fam"/>
</dbReference>
<accession>A0A9Y3QU67</accession>
<dbReference type="GO" id="GO:0055075">
    <property type="term" value="P:potassium ion homeostasis"/>
    <property type="evidence" value="ECO:0007669"/>
    <property type="project" value="TreeGrafter"/>
</dbReference>
<name>A0A9Y3QU67_9CICH</name>
<dbReference type="Gene3D" id="1.20.1740.10">
    <property type="entry name" value="Amino acid/polyamine transporter I"/>
    <property type="match status" value="2"/>
</dbReference>
<evidence type="ECO:0000256" key="1">
    <source>
        <dbReference type="ARBA" id="ARBA00004141"/>
    </source>
</evidence>
<evidence type="ECO:0000256" key="7">
    <source>
        <dbReference type="ARBA" id="ARBA00023136"/>
    </source>
</evidence>
<protein>
    <recommendedName>
        <fullName evidence="3">Solute carrier family 12 member 9</fullName>
    </recommendedName>
</protein>
<gene>
    <name evidence="13" type="primary">LOC102196296</name>
</gene>
<keyword evidence="5 9" id="KW-0812">Transmembrane</keyword>
<dbReference type="InterPro" id="IPR004841">
    <property type="entry name" value="AA-permease/SLC12A_dom"/>
</dbReference>
<feature type="transmembrane region" description="Helical" evidence="9">
    <location>
        <begin position="44"/>
        <end position="69"/>
    </location>
</feature>
<feature type="transmembrane region" description="Helical" evidence="9">
    <location>
        <begin position="374"/>
        <end position="394"/>
    </location>
</feature>
<evidence type="ECO:0000256" key="9">
    <source>
        <dbReference type="SAM" id="Phobius"/>
    </source>
</evidence>
<feature type="domain" description="Amino acid permease/ SLC12A" evidence="10">
    <location>
        <begin position="49"/>
        <end position="154"/>
    </location>
</feature>
<dbReference type="PANTHER" id="PTHR11827">
    <property type="entry name" value="SOLUTE CARRIER FAMILY 12, CATION COTRANSPORTERS"/>
    <property type="match status" value="1"/>
</dbReference>
<dbReference type="GO" id="GO:0055064">
    <property type="term" value="P:chloride ion homeostasis"/>
    <property type="evidence" value="ECO:0007669"/>
    <property type="project" value="TreeGrafter"/>
</dbReference>
<feature type="domain" description="Amino acid permease/ SLC12A" evidence="10">
    <location>
        <begin position="195"/>
        <end position="433"/>
    </location>
</feature>
<evidence type="ECO:0000256" key="6">
    <source>
        <dbReference type="ARBA" id="ARBA00022989"/>
    </source>
</evidence>
<evidence type="ECO:0000259" key="10">
    <source>
        <dbReference type="Pfam" id="PF00324"/>
    </source>
</evidence>